<reference evidence="1 2" key="1">
    <citation type="submission" date="2015-05" db="EMBL/GenBank/DDBJ databases">
        <authorList>
            <person name="Wang D.B."/>
            <person name="Wang M."/>
        </authorList>
    </citation>
    <scope>NUCLEOTIDE SEQUENCE [LARGE SCALE GENOMIC DNA]</scope>
    <source>
        <strain evidence="1">VL1</strain>
    </source>
</reference>
<organism evidence="1 2">
    <name type="scientific">Verticillium longisporum</name>
    <name type="common">Verticillium dahliae var. longisporum</name>
    <dbReference type="NCBI Taxonomy" id="100787"/>
    <lineage>
        <taxon>Eukaryota</taxon>
        <taxon>Fungi</taxon>
        <taxon>Dikarya</taxon>
        <taxon>Ascomycota</taxon>
        <taxon>Pezizomycotina</taxon>
        <taxon>Sordariomycetes</taxon>
        <taxon>Hypocreomycetidae</taxon>
        <taxon>Glomerellales</taxon>
        <taxon>Plectosphaerellaceae</taxon>
        <taxon>Verticillium</taxon>
    </lineage>
</organism>
<accession>A0A0G4MWQ9</accession>
<feature type="non-terminal residue" evidence="1">
    <location>
        <position position="1"/>
    </location>
</feature>
<protein>
    <submittedName>
        <fullName evidence="1">Uncharacterized protein</fullName>
    </submittedName>
</protein>
<sequence length="8" mass="914">GQRPTKEV</sequence>
<evidence type="ECO:0000313" key="2">
    <source>
        <dbReference type="Proteomes" id="UP000044602"/>
    </source>
</evidence>
<feature type="non-terminal residue" evidence="1">
    <location>
        <position position="8"/>
    </location>
</feature>
<name>A0A0G4MWQ9_VERLO</name>
<keyword evidence="2" id="KW-1185">Reference proteome</keyword>
<gene>
    <name evidence="1" type="ORF">BN1708_020543</name>
</gene>
<evidence type="ECO:0000313" key="1">
    <source>
        <dbReference type="EMBL" id="CRK38589.1"/>
    </source>
</evidence>
<dbReference type="Proteomes" id="UP000044602">
    <property type="component" value="Unassembled WGS sequence"/>
</dbReference>
<proteinExistence type="predicted"/>
<dbReference type="EMBL" id="CVQH01025595">
    <property type="protein sequence ID" value="CRK38589.1"/>
    <property type="molecule type" value="Genomic_DNA"/>
</dbReference>